<keyword evidence="4" id="KW-1185">Reference proteome</keyword>
<dbReference type="SUPFAM" id="SSF52540">
    <property type="entry name" value="P-loop containing nucleoside triphosphate hydrolases"/>
    <property type="match status" value="1"/>
</dbReference>
<dbReference type="InterPro" id="IPR027417">
    <property type="entry name" value="P-loop_NTPase"/>
</dbReference>
<sequence length="1352" mass="152466">MPSNVNDYTVGWICAIRTEYVVACELLDEEYKRADEIPRVDTTRDHNIYTFGRIHEHNVVIACLPDGRYGLTSAAIVAERMRSSFPALRFGLMVGIAGGAPSQKNDIRLGDIVVSSPTPRHGGVIQYDFGKAIQNHDFDETGHLGPPPEILLSALSKIKTEHERWGHKVPGTINGWLKKNDRLRAKYSKPDVKLDKLYKASYVHLQEGTCDCQINNRDSNKKELELIADDRKERDSKECLHIHYGLVASANRLMKDATARDAIAQKHNVLCFEMEAAGLMNNFPCLVIRGICDYSDTHKNDKWQGYAAAAAAAYAKELLEIIPGGDIEPTQSIEKLPSTNDAIRQADAAIHEYYTLAGRLKIQRLSGETLPLEKCYINLALKDLSDEKQRKNDRPSFSLKVRLRLEASDIGEQVALSELFTLRKLSNGNSVKPRRIFIQGRAGIGKTTLCKAIVHTFLQHGFEDKLFERLLWIPLRSLQERDTKYGWSELLEDVFSLSSQVPDWDNLVMAMSKQLSYPEFRHKTLFLLDGLDEASREWKENSKIFKFLQTLISTAPNIILTSRPQAGGLKIGEFDFELEVVGFNRDQINTYIDHCVTDKQTNSSMKDTIAAKPLLQGLLCIPVQLDAFCCTWSSETTDEQNQPSSTVRQNSQIDRAVNLSTMTTLYQEITSELCRKDLARIRNDGTSRTLHMVDVLPFLEKELSFLEKLAFQGLVNDVIIFNHKHREKIGRHFKASRIELPDSCILEKLSFLRTSSDQLHHSRSDYHFLHLTYQEFFAAKHFVRHWQTDDDLQCLKLLSSGTREKESISPIKFLRKEKYNPRYNIFWRFVTGLIQLETDEEFQESELCFGNAERNGVVAFFEHLNDEPVDLLGVVHRRLLMCCLSEVAWSNAPDVQSLRKKEENVLRKWTIEEYTRTEIITLGQETEFPEHVLSSLLESEQYLPREAALKALYHWPMVNRRTLSVVNDLMENTLFSEERLLAAGLISKNSETRSQEMLSAAITALIQGLKNKTNDIQTFDTVVLAYRSSLPQEAIVPLITLLEDNDARSSAADALRHYKSPLSQEAIATLIALLEDKDARSSAADVLRDCKSPLSQEAIATLITLLEDKDARSSAAGEAIAALVAQLEDEDYNVRSSAAGALGKQSSSLPQEAIAALVAQLEDEDSSVRSSAAAAWGNQSYLPQEAIAALITLLEDEESYIRYSAAGALGKQSSSLPQEAIAALVAQLEDTNYRVRSSAAEALENQLSSLSQEAITTIIFVLANGGGSYDLLHKLDVYSSIKRLDDRTWHGLWSYWSNECRHRELCCYQLEGVLYIWSDGILHAICTDPKRTEELLQIVLSTKTQQSKTQQA</sequence>
<feature type="repeat" description="HEAT" evidence="1">
    <location>
        <begin position="1119"/>
        <end position="1157"/>
    </location>
</feature>
<dbReference type="SMART" id="SM00567">
    <property type="entry name" value="EZ_HEAT"/>
    <property type="match status" value="6"/>
</dbReference>
<protein>
    <recommendedName>
        <fullName evidence="2">NACHT domain-containing protein</fullName>
    </recommendedName>
</protein>
<gene>
    <name evidence="3" type="ORF">GOMPHAMPRED_003115</name>
</gene>
<name>A0A8H3EGM1_9LECA</name>
<evidence type="ECO:0000313" key="3">
    <source>
        <dbReference type="EMBL" id="CAF9905322.1"/>
    </source>
</evidence>
<dbReference type="InterPro" id="IPR055496">
    <property type="entry name" value="DUF7068"/>
</dbReference>
<dbReference type="Gene3D" id="3.40.50.300">
    <property type="entry name" value="P-loop containing nucleotide triphosphate hydrolases"/>
    <property type="match status" value="1"/>
</dbReference>
<evidence type="ECO:0000256" key="1">
    <source>
        <dbReference type="PROSITE-ProRule" id="PRU00103"/>
    </source>
</evidence>
<dbReference type="Pfam" id="PF23238">
    <property type="entry name" value="DUF7068"/>
    <property type="match status" value="1"/>
</dbReference>
<dbReference type="Pfam" id="PF13646">
    <property type="entry name" value="HEAT_2"/>
    <property type="match status" value="1"/>
</dbReference>
<dbReference type="InterPro" id="IPR016024">
    <property type="entry name" value="ARM-type_fold"/>
</dbReference>
<dbReference type="Proteomes" id="UP000664169">
    <property type="component" value="Unassembled WGS sequence"/>
</dbReference>
<dbReference type="PROSITE" id="PS50077">
    <property type="entry name" value="HEAT_REPEAT"/>
    <property type="match status" value="3"/>
</dbReference>
<feature type="repeat" description="HEAT" evidence="1">
    <location>
        <begin position="1186"/>
        <end position="1224"/>
    </location>
</feature>
<dbReference type="PANTHER" id="PTHR46082">
    <property type="entry name" value="ATP/GTP-BINDING PROTEIN-RELATED"/>
    <property type="match status" value="1"/>
</dbReference>
<dbReference type="InterPro" id="IPR004155">
    <property type="entry name" value="PBS_lyase_HEAT"/>
</dbReference>
<dbReference type="SUPFAM" id="SSF48371">
    <property type="entry name" value="ARM repeat"/>
    <property type="match status" value="2"/>
</dbReference>
<feature type="repeat" description="HEAT" evidence="1">
    <location>
        <begin position="1220"/>
        <end position="1257"/>
    </location>
</feature>
<dbReference type="InterPro" id="IPR021133">
    <property type="entry name" value="HEAT_type_2"/>
</dbReference>
<dbReference type="GO" id="GO:0003824">
    <property type="term" value="F:catalytic activity"/>
    <property type="evidence" value="ECO:0007669"/>
    <property type="project" value="InterPro"/>
</dbReference>
<dbReference type="Gene3D" id="3.40.50.1580">
    <property type="entry name" value="Nucleoside phosphorylase domain"/>
    <property type="match status" value="1"/>
</dbReference>
<dbReference type="GO" id="GO:0009116">
    <property type="term" value="P:nucleoside metabolic process"/>
    <property type="evidence" value="ECO:0007669"/>
    <property type="project" value="InterPro"/>
</dbReference>
<evidence type="ECO:0000313" key="4">
    <source>
        <dbReference type="Proteomes" id="UP000664169"/>
    </source>
</evidence>
<dbReference type="InterPro" id="IPR035994">
    <property type="entry name" value="Nucleoside_phosphorylase_sf"/>
</dbReference>
<organism evidence="3 4">
    <name type="scientific">Gomphillus americanus</name>
    <dbReference type="NCBI Taxonomy" id="1940652"/>
    <lineage>
        <taxon>Eukaryota</taxon>
        <taxon>Fungi</taxon>
        <taxon>Dikarya</taxon>
        <taxon>Ascomycota</taxon>
        <taxon>Pezizomycotina</taxon>
        <taxon>Lecanoromycetes</taxon>
        <taxon>OSLEUM clade</taxon>
        <taxon>Ostropomycetidae</taxon>
        <taxon>Ostropales</taxon>
        <taxon>Graphidaceae</taxon>
        <taxon>Gomphilloideae</taxon>
        <taxon>Gomphillus</taxon>
    </lineage>
</organism>
<dbReference type="Gene3D" id="1.25.10.10">
    <property type="entry name" value="Leucine-rich Repeat Variant"/>
    <property type="match status" value="2"/>
</dbReference>
<accession>A0A8H3EGM1</accession>
<feature type="domain" description="NACHT" evidence="2">
    <location>
        <begin position="434"/>
        <end position="566"/>
    </location>
</feature>
<dbReference type="InterPro" id="IPR053137">
    <property type="entry name" value="NLR-like"/>
</dbReference>
<dbReference type="Pfam" id="PF05729">
    <property type="entry name" value="NACHT"/>
    <property type="match status" value="1"/>
</dbReference>
<dbReference type="PANTHER" id="PTHR46082:SF11">
    <property type="entry name" value="AAA+ ATPASE DOMAIN-CONTAINING PROTEIN-RELATED"/>
    <property type="match status" value="1"/>
</dbReference>
<reference evidence="3" key="1">
    <citation type="submission" date="2021-03" db="EMBL/GenBank/DDBJ databases">
        <authorList>
            <person name="Tagirdzhanova G."/>
        </authorList>
    </citation>
    <scope>NUCLEOTIDE SEQUENCE</scope>
</reference>
<proteinExistence type="predicted"/>
<comment type="caution">
    <text evidence="3">The sequence shown here is derived from an EMBL/GenBank/DDBJ whole genome shotgun (WGS) entry which is preliminary data.</text>
</comment>
<dbReference type="PROSITE" id="PS50837">
    <property type="entry name" value="NACHT"/>
    <property type="match status" value="1"/>
</dbReference>
<evidence type="ECO:0000259" key="2">
    <source>
        <dbReference type="PROSITE" id="PS50837"/>
    </source>
</evidence>
<dbReference type="OrthoDB" id="427518at2759"/>
<dbReference type="InterPro" id="IPR011989">
    <property type="entry name" value="ARM-like"/>
</dbReference>
<dbReference type="SUPFAM" id="SSF53167">
    <property type="entry name" value="Purine and uridine phosphorylases"/>
    <property type="match status" value="1"/>
</dbReference>
<dbReference type="EMBL" id="CAJPDQ010000002">
    <property type="protein sequence ID" value="CAF9905322.1"/>
    <property type="molecule type" value="Genomic_DNA"/>
</dbReference>
<dbReference type="InterPro" id="IPR007111">
    <property type="entry name" value="NACHT_NTPase"/>
</dbReference>